<name>A0AAW6QBT9_9PAST</name>
<evidence type="ECO:0000256" key="9">
    <source>
        <dbReference type="HAMAP-Rule" id="MF_01471"/>
    </source>
</evidence>
<dbReference type="HAMAP" id="MF_01471">
    <property type="entry name" value="Cas2"/>
    <property type="match status" value="1"/>
</dbReference>
<dbReference type="CDD" id="cd09638">
    <property type="entry name" value="Cas2_I_II_III"/>
    <property type="match status" value="1"/>
</dbReference>
<evidence type="ECO:0000256" key="7">
    <source>
        <dbReference type="ARBA" id="ARBA00022842"/>
    </source>
</evidence>
<dbReference type="Pfam" id="PF09827">
    <property type="entry name" value="CRISPR_Cas2"/>
    <property type="match status" value="1"/>
</dbReference>
<evidence type="ECO:0000256" key="5">
    <source>
        <dbReference type="ARBA" id="ARBA00022759"/>
    </source>
</evidence>
<dbReference type="GO" id="GO:0004521">
    <property type="term" value="F:RNA endonuclease activity"/>
    <property type="evidence" value="ECO:0007669"/>
    <property type="project" value="InterPro"/>
</dbReference>
<protein>
    <recommendedName>
        <fullName evidence="9">CRISPR-associated endoribonuclease Cas2</fullName>
        <ecNumber evidence="9">3.1.-.-</ecNumber>
    </recommendedName>
</protein>
<evidence type="ECO:0000313" key="11">
    <source>
        <dbReference type="Proteomes" id="UP001214976"/>
    </source>
</evidence>
<dbReference type="Proteomes" id="UP001214976">
    <property type="component" value="Unassembled WGS sequence"/>
</dbReference>
<evidence type="ECO:0000313" key="10">
    <source>
        <dbReference type="EMBL" id="MDG2950948.1"/>
    </source>
</evidence>
<organism evidence="10 11">
    <name type="scientific">Exercitatus varius</name>
    <dbReference type="NCBI Taxonomy" id="67857"/>
    <lineage>
        <taxon>Bacteria</taxon>
        <taxon>Pseudomonadati</taxon>
        <taxon>Pseudomonadota</taxon>
        <taxon>Gammaproteobacteria</taxon>
        <taxon>Pasteurellales</taxon>
        <taxon>Pasteurellaceae</taxon>
        <taxon>Exercitatus</taxon>
    </lineage>
</organism>
<comment type="function">
    <text evidence="9">CRISPR (clustered regularly interspaced short palindromic repeat), is an adaptive immune system that provides protection against mobile genetic elements (viruses, transposable elements and conjugative plasmids). CRISPR clusters contain sequences complementary to antecedent mobile elements and target invading nucleic acids. CRISPR clusters are transcribed and processed into CRISPR RNA (crRNA). Functions as a ssRNA-specific endoribonuclease. Involved in the integration of spacer DNA into the CRISPR cassette.</text>
</comment>
<dbReference type="InterPro" id="IPR021127">
    <property type="entry name" value="CRISPR_associated_Cas2"/>
</dbReference>
<feature type="binding site" evidence="9">
    <location>
        <position position="14"/>
    </location>
    <ligand>
        <name>Mg(2+)</name>
        <dbReference type="ChEBI" id="CHEBI:18420"/>
        <note>catalytic</note>
    </ligand>
</feature>
<evidence type="ECO:0000256" key="4">
    <source>
        <dbReference type="ARBA" id="ARBA00022723"/>
    </source>
</evidence>
<evidence type="ECO:0000256" key="2">
    <source>
        <dbReference type="ARBA" id="ARBA00009959"/>
    </source>
</evidence>
<keyword evidence="8 9" id="KW-0051">Antiviral defense</keyword>
<dbReference type="AlphaFoldDB" id="A0AAW6QBT9"/>
<dbReference type="RefSeq" id="WP_317477824.1">
    <property type="nucleotide sequence ID" value="NZ_JARQTW010000021.1"/>
</dbReference>
<reference evidence="10" key="1">
    <citation type="submission" date="2023-03" db="EMBL/GenBank/DDBJ databases">
        <title>Classification of Bisgaard taxon 6 and taxon 10 as Exercitatus varius gen. nov., spec. nov.</title>
        <authorList>
            <person name="Christensen H."/>
        </authorList>
    </citation>
    <scope>NUCLEOTIDE SEQUENCE</scope>
    <source>
        <strain evidence="10">86116</strain>
    </source>
</reference>
<evidence type="ECO:0000256" key="1">
    <source>
        <dbReference type="ARBA" id="ARBA00001946"/>
    </source>
</evidence>
<dbReference type="GO" id="GO:0046872">
    <property type="term" value="F:metal ion binding"/>
    <property type="evidence" value="ECO:0007669"/>
    <property type="project" value="UniProtKB-UniRule"/>
</dbReference>
<dbReference type="GO" id="GO:0051607">
    <property type="term" value="P:defense response to virus"/>
    <property type="evidence" value="ECO:0007669"/>
    <property type="project" value="UniProtKB-UniRule"/>
</dbReference>
<dbReference type="GO" id="GO:0043571">
    <property type="term" value="P:maintenance of CRISPR repeat elements"/>
    <property type="evidence" value="ECO:0007669"/>
    <property type="project" value="UniProtKB-UniRule"/>
</dbReference>
<keyword evidence="6 9" id="KW-0378">Hydrolase</keyword>
<keyword evidence="5 9" id="KW-0255">Endonuclease</keyword>
<comment type="similarity">
    <text evidence="2 9">Belongs to the CRISPR-associated endoribonuclease Cas2 protein family.</text>
</comment>
<evidence type="ECO:0000256" key="3">
    <source>
        <dbReference type="ARBA" id="ARBA00022722"/>
    </source>
</evidence>
<evidence type="ECO:0000256" key="6">
    <source>
        <dbReference type="ARBA" id="ARBA00022801"/>
    </source>
</evidence>
<accession>A0AAW6QBT9</accession>
<dbReference type="SUPFAM" id="SSF143430">
    <property type="entry name" value="TTP0101/SSO1404-like"/>
    <property type="match status" value="1"/>
</dbReference>
<dbReference type="EC" id="3.1.-.-" evidence="9"/>
<proteinExistence type="inferred from homology"/>
<dbReference type="InterPro" id="IPR019199">
    <property type="entry name" value="Virulence_VapD/CRISPR_Cas2"/>
</dbReference>
<evidence type="ECO:0000256" key="8">
    <source>
        <dbReference type="ARBA" id="ARBA00023118"/>
    </source>
</evidence>
<sequence length="108" mass="12558">MSEAKFMRIIVFFDLPVTTAAKRKAANQFRQFLIKDGYQMLQLSVYSRIVRGRDSLEKHNKRLCENLPEEGSIRCLEVTEKQFASMSILLGELKIQEKKVNATQMLLF</sequence>
<keyword evidence="3 9" id="KW-0540">Nuclease</keyword>
<keyword evidence="7 9" id="KW-0460">Magnesium</keyword>
<dbReference type="NCBIfam" id="TIGR01573">
    <property type="entry name" value="cas2"/>
    <property type="match status" value="1"/>
</dbReference>
<comment type="cofactor">
    <cofactor evidence="1 9">
        <name>Mg(2+)</name>
        <dbReference type="ChEBI" id="CHEBI:18420"/>
    </cofactor>
</comment>
<dbReference type="Gene3D" id="3.30.70.240">
    <property type="match status" value="1"/>
</dbReference>
<dbReference type="GO" id="GO:0016787">
    <property type="term" value="F:hydrolase activity"/>
    <property type="evidence" value="ECO:0007669"/>
    <property type="project" value="UniProtKB-KW"/>
</dbReference>
<dbReference type="EMBL" id="JARQTW010000021">
    <property type="protein sequence ID" value="MDG2950948.1"/>
    <property type="molecule type" value="Genomic_DNA"/>
</dbReference>
<keyword evidence="4 9" id="KW-0479">Metal-binding</keyword>
<comment type="subunit">
    <text evidence="9">Homodimer, forms a heterotetramer with a Cas1 homodimer.</text>
</comment>
<comment type="caution">
    <text evidence="10">The sequence shown here is derived from an EMBL/GenBank/DDBJ whole genome shotgun (WGS) entry which is preliminary data.</text>
</comment>
<gene>
    <name evidence="9 10" type="primary">cas2</name>
    <name evidence="10" type="ORF">P7M15_10580</name>
</gene>